<evidence type="ECO:0000313" key="2">
    <source>
        <dbReference type="Proteomes" id="UP000788993"/>
    </source>
</evidence>
<comment type="caution">
    <text evidence="1">The sequence shown here is derived from an EMBL/GenBank/DDBJ whole genome shotgun (WGS) entry which is preliminary data.</text>
</comment>
<reference evidence="1" key="2">
    <citation type="submission" date="2021-01" db="EMBL/GenBank/DDBJ databases">
        <authorList>
            <person name="Schikora-Tamarit M.A."/>
        </authorList>
    </citation>
    <scope>NUCLEOTIDE SEQUENCE</scope>
    <source>
        <strain evidence="1">NCAIM Y.01608</strain>
    </source>
</reference>
<accession>A0A9P8PW32</accession>
<gene>
    <name evidence="1" type="ORF">OGATHE_000195</name>
</gene>
<evidence type="ECO:0000313" key="1">
    <source>
        <dbReference type="EMBL" id="KAH3678645.1"/>
    </source>
</evidence>
<dbReference type="Proteomes" id="UP000788993">
    <property type="component" value="Unassembled WGS sequence"/>
</dbReference>
<sequence length="301" mass="32708">MKSRALRTSSPNLAVLSLLTIATKHSHSPRTLAGSLYVSMKPMLVSTAGPISLTQCTCDCRVVAKSKLQGSLFAVYVELDCVGIVARRVGDVGRRDVHAKQRVVHLLESRVFRHDSVCGKRRVDSLDLGLRQSVQVVAGHVTFSGPTQQHPFRVQGVHVVLDLLKQLQTHLVVDELDQRLEVALRQPRDELHVAKRLVVAQVAQKLGGVLQVPFDDVLAQMLFQMGVVCLDSSVGGQDQVVDPLRLGRNRAQDDSCSPMARLGHVVGIQLLVTAQLLEVGLGREPGNWGTGVGVVRGRTQG</sequence>
<dbReference type="EMBL" id="JAEUBD010000014">
    <property type="protein sequence ID" value="KAH3678645.1"/>
    <property type="molecule type" value="Genomic_DNA"/>
</dbReference>
<reference evidence="1" key="1">
    <citation type="journal article" date="2021" name="Open Biol.">
        <title>Shared evolutionary footprints suggest mitochondrial oxidative damage underlies multiple complex I losses in fungi.</title>
        <authorList>
            <person name="Schikora-Tamarit M.A."/>
            <person name="Marcet-Houben M."/>
            <person name="Nosek J."/>
            <person name="Gabaldon T."/>
        </authorList>
    </citation>
    <scope>NUCLEOTIDE SEQUENCE</scope>
    <source>
        <strain evidence="1">NCAIM Y.01608</strain>
    </source>
</reference>
<protein>
    <submittedName>
        <fullName evidence="1">Uncharacterized protein</fullName>
    </submittedName>
</protein>
<keyword evidence="2" id="KW-1185">Reference proteome</keyword>
<name>A0A9P8PW32_9ASCO</name>
<dbReference type="AlphaFoldDB" id="A0A9P8PW32"/>
<proteinExistence type="predicted"/>
<organism evidence="1 2">
    <name type="scientific">Ogataea polymorpha</name>
    <dbReference type="NCBI Taxonomy" id="460523"/>
    <lineage>
        <taxon>Eukaryota</taxon>
        <taxon>Fungi</taxon>
        <taxon>Dikarya</taxon>
        <taxon>Ascomycota</taxon>
        <taxon>Saccharomycotina</taxon>
        <taxon>Pichiomycetes</taxon>
        <taxon>Pichiales</taxon>
        <taxon>Pichiaceae</taxon>
        <taxon>Ogataea</taxon>
    </lineage>
</organism>